<sequence length="248" mass="27902">MRSLSNSELLNVWERGLSQSPMQRALTLLAAACAEISLDELLNLSIGQRDGLLLALREITFGSQLVSLAVCPMCGERLEFNFNVVDVRIPTVANLPQTLELNLADYQVCFRLPNSLDLVAMWSANHTPQDIASLRHQLLQRCTLKLQYQGQEESIEQIPTTILDAVVTQMAQADPQADIQLNLVCPACQHQWCAIFDIVSFFWSEINTWAVRILREVHTLASAYGWSETDILAMSPLRRQLYLEMVSA</sequence>
<evidence type="ECO:0000313" key="2">
    <source>
        <dbReference type="Proteomes" id="UP000252107"/>
    </source>
</evidence>
<dbReference type="Pfam" id="PF12322">
    <property type="entry name" value="T4_baseplate"/>
    <property type="match status" value="1"/>
</dbReference>
<evidence type="ECO:0000313" key="1">
    <source>
        <dbReference type="EMBL" id="RCJ29477.1"/>
    </source>
</evidence>
<dbReference type="InterPro" id="IPR024364">
    <property type="entry name" value="Baseplate_phage_T4-like"/>
</dbReference>
<accession>A0A367QZ50</accession>
<keyword evidence="2" id="KW-1185">Reference proteome</keyword>
<reference evidence="1" key="1">
    <citation type="submission" date="2016-04" db="EMBL/GenBank/DDBJ databases">
        <authorList>
            <person name="Tabuchi Yagui T.R."/>
        </authorList>
    </citation>
    <scope>NUCLEOTIDE SEQUENCE [LARGE SCALE GENOMIC DNA]</scope>
    <source>
        <strain evidence="1">NIES-26</strain>
    </source>
</reference>
<name>A0A367QZ50_9NOSO</name>
<proteinExistence type="predicted"/>
<protein>
    <submittedName>
        <fullName evidence="1">Phage baseplate protein</fullName>
    </submittedName>
</protein>
<gene>
    <name evidence="1" type="ORF">A6770_22070</name>
</gene>
<dbReference type="EMBL" id="LXQD01000293">
    <property type="protein sequence ID" value="RCJ29477.1"/>
    <property type="molecule type" value="Genomic_DNA"/>
</dbReference>
<dbReference type="Proteomes" id="UP000252107">
    <property type="component" value="Unassembled WGS sequence"/>
</dbReference>
<organism evidence="1 2">
    <name type="scientific">Nostoc minutum NIES-26</name>
    <dbReference type="NCBI Taxonomy" id="1844469"/>
    <lineage>
        <taxon>Bacteria</taxon>
        <taxon>Bacillati</taxon>
        <taxon>Cyanobacteriota</taxon>
        <taxon>Cyanophyceae</taxon>
        <taxon>Nostocales</taxon>
        <taxon>Nostocaceae</taxon>
        <taxon>Nostoc</taxon>
    </lineage>
</organism>
<dbReference type="AlphaFoldDB" id="A0A367QZ50"/>
<comment type="caution">
    <text evidence="1">The sequence shown here is derived from an EMBL/GenBank/DDBJ whole genome shotgun (WGS) entry which is preliminary data.</text>
</comment>